<evidence type="ECO:0000256" key="2">
    <source>
        <dbReference type="ARBA" id="ARBA00022803"/>
    </source>
</evidence>
<keyword evidence="1" id="KW-0677">Repeat</keyword>
<dbReference type="SUPFAM" id="SSF48452">
    <property type="entry name" value="TPR-like"/>
    <property type="match status" value="1"/>
</dbReference>
<feature type="compositionally biased region" description="Basic and acidic residues" evidence="4">
    <location>
        <begin position="279"/>
        <end position="308"/>
    </location>
</feature>
<dbReference type="EMBL" id="BRYB01000903">
    <property type="protein sequence ID" value="GMI40023.1"/>
    <property type="molecule type" value="Genomic_DNA"/>
</dbReference>
<feature type="region of interest" description="Disordered" evidence="4">
    <location>
        <begin position="279"/>
        <end position="340"/>
    </location>
</feature>
<dbReference type="Proteomes" id="UP001165060">
    <property type="component" value="Unassembled WGS sequence"/>
</dbReference>
<feature type="compositionally biased region" description="Acidic residues" evidence="4">
    <location>
        <begin position="309"/>
        <end position="321"/>
    </location>
</feature>
<organism evidence="5 6">
    <name type="scientific">Tetraparma gracilis</name>
    <dbReference type="NCBI Taxonomy" id="2962635"/>
    <lineage>
        <taxon>Eukaryota</taxon>
        <taxon>Sar</taxon>
        <taxon>Stramenopiles</taxon>
        <taxon>Ochrophyta</taxon>
        <taxon>Bolidophyceae</taxon>
        <taxon>Parmales</taxon>
        <taxon>Triparmaceae</taxon>
        <taxon>Tetraparma</taxon>
    </lineage>
</organism>
<evidence type="ECO:0000313" key="6">
    <source>
        <dbReference type="Proteomes" id="UP001165060"/>
    </source>
</evidence>
<evidence type="ECO:0000256" key="3">
    <source>
        <dbReference type="PROSITE-ProRule" id="PRU00339"/>
    </source>
</evidence>
<dbReference type="Gene3D" id="1.25.40.10">
    <property type="entry name" value="Tetratricopeptide repeat domain"/>
    <property type="match status" value="1"/>
</dbReference>
<dbReference type="PANTHER" id="PTHR44314:SF1">
    <property type="entry name" value="CILIA- AND FLAGELLA-ASSOCIATED PROTEIN 70"/>
    <property type="match status" value="1"/>
</dbReference>
<dbReference type="InterPro" id="IPR019734">
    <property type="entry name" value="TPR_rpt"/>
</dbReference>
<evidence type="ECO:0000313" key="5">
    <source>
        <dbReference type="EMBL" id="GMI40023.1"/>
    </source>
</evidence>
<comment type="caution">
    <text evidence="5">The sequence shown here is derived from an EMBL/GenBank/DDBJ whole genome shotgun (WGS) entry which is preliminary data.</text>
</comment>
<proteinExistence type="predicted"/>
<feature type="region of interest" description="Disordered" evidence="4">
    <location>
        <begin position="123"/>
        <end position="158"/>
    </location>
</feature>
<evidence type="ECO:0000256" key="4">
    <source>
        <dbReference type="SAM" id="MobiDB-lite"/>
    </source>
</evidence>
<dbReference type="PANTHER" id="PTHR44314">
    <property type="entry name" value="CILIA- AND FLAGELLA-ASSOCIATED PROTEIN 70"/>
    <property type="match status" value="1"/>
</dbReference>
<feature type="repeat" description="TPR" evidence="3">
    <location>
        <begin position="987"/>
        <end position="1020"/>
    </location>
</feature>
<feature type="region of interest" description="Disordered" evidence="4">
    <location>
        <begin position="381"/>
        <end position="427"/>
    </location>
</feature>
<accession>A0ABQ6N4G0</accession>
<gene>
    <name evidence="5" type="ORF">TeGR_g4744</name>
</gene>
<feature type="region of interest" description="Disordered" evidence="4">
    <location>
        <begin position="1"/>
        <end position="29"/>
    </location>
</feature>
<dbReference type="InterPro" id="IPR011990">
    <property type="entry name" value="TPR-like_helical_dom_sf"/>
</dbReference>
<sequence>MEAPPEEPSPLPAPSAPTGCFTPPPPPPTYSATCSLSGPASRFWDPSLPASLAAASPPLRLASLPVACTDAALSTLLASSLSVSLVLTPPAGEGGEPPPPVVVGAASYPLAELFDKDVAEPLDATLLLPPPPGEEGEQQEGSPEEGSPGPPSPPPSVSLSLSLCDALSDFLLGGASLSLSSLSVSSLPDSFKVLPPFDAATTTAAEHHAAIQAVVSPPAGEDGVRPPPPQAFAVALSAAGVLPALTFEAQWVYEPGPDGPPVEVPLTEGELAQLKEEALKKHEEEEKARAEARAKEREAAGEEKKEGSDEAPEEGSDEAPSADEAPPFSPSLPSTRAVPTPTGSWSLLALPPPGSPSLAGGRFFLSLASLRELRKGPPELPVKVTLTRTGAPPSFGAPGDDAGDPKADPKAKKGKPKGKLDEAEPEPPLELTGELRLGEMLQPDALTCAASAQLQSAPADAPEGGPPPAPLSATASVRLALSACVVPPVPAALALTRNMGTVVGERQWKPKAKPRDVAAELRAALGDIAAQVAGEIRALGEPAGGWDEARLFRAVQASGGYFEMKERLLPFVQRAAHSRFREKPATPAQAEAYRSQLFAALSTQLNAVLVNLFTRNRAVDAALFPQPADEFARDVQLLALRANEAEAAGDRAAAGRRREDACALGARAFETGDEAGRGMLADAWDEQAMWRLRAGEAGGRDRALECIKRSEGVRELGPGVALKRALAQVDGGVFDEAEASLGAALRAAEAGGDAGVLTSSHAGLVVLHTIVDELEAATYKKDREELRQRGLPMATFHKRDLGRARKAKAALAAAAAAARAEGGAPPRRAAVVALVGVAAACVDSGLFAAGGKALELAAKCEALAAGKEEELGIEPSAEVKKVWGRRARLEATVAFGEGDVPGCLEFGKKATEWDEGSGLSWEILGKGLEASMDVEGAAAAYKSSEQKFGDDVPIRIYLKLADLCVRAEAYEKAKEAAFKATKKYGSGAAWKIAAVASMKLGEWENARKCFEESLRIDPYSASAWAYLSLFTLEKDGAVRVEDAVVAAKQAVSHDLGDSHLLRQLGEKLFLAGELGLAEDMLRRSLVLQGSSISRRLLGDVLRAQKRLDESLKEYMVLLEDEDFTHEEKQELFYKVSEDLKVLKKEKERSEFIEQYAMYLV</sequence>
<feature type="compositionally biased region" description="Pro residues" evidence="4">
    <location>
        <begin position="1"/>
        <end position="15"/>
    </location>
</feature>
<name>A0ABQ6N4G0_9STRA</name>
<evidence type="ECO:0000256" key="1">
    <source>
        <dbReference type="ARBA" id="ARBA00022737"/>
    </source>
</evidence>
<dbReference type="SMART" id="SM00028">
    <property type="entry name" value="TPR"/>
    <property type="match status" value="2"/>
</dbReference>
<evidence type="ECO:0008006" key="7">
    <source>
        <dbReference type="Google" id="ProtNLM"/>
    </source>
</evidence>
<dbReference type="InterPro" id="IPR052628">
    <property type="entry name" value="CFAP70"/>
</dbReference>
<protein>
    <recommendedName>
        <fullName evidence="7">Tetratricopeptide repeat-containing protein</fullName>
    </recommendedName>
</protein>
<reference evidence="5 6" key="1">
    <citation type="journal article" date="2023" name="Commun. Biol.">
        <title>Genome analysis of Parmales, the sister group of diatoms, reveals the evolutionary specialization of diatoms from phago-mixotrophs to photoautotrophs.</title>
        <authorList>
            <person name="Ban H."/>
            <person name="Sato S."/>
            <person name="Yoshikawa S."/>
            <person name="Yamada K."/>
            <person name="Nakamura Y."/>
            <person name="Ichinomiya M."/>
            <person name="Sato N."/>
            <person name="Blanc-Mathieu R."/>
            <person name="Endo H."/>
            <person name="Kuwata A."/>
            <person name="Ogata H."/>
        </authorList>
    </citation>
    <scope>NUCLEOTIDE SEQUENCE [LARGE SCALE GENOMIC DNA]</scope>
</reference>
<keyword evidence="6" id="KW-1185">Reference proteome</keyword>
<dbReference type="PROSITE" id="PS50005">
    <property type="entry name" value="TPR"/>
    <property type="match status" value="1"/>
</dbReference>
<keyword evidence="2 3" id="KW-0802">TPR repeat</keyword>